<dbReference type="EMBL" id="ABJB010852063">
    <property type="status" value="NOT_ANNOTATED_CDS"/>
    <property type="molecule type" value="Genomic_DNA"/>
</dbReference>
<dbReference type="FunFam" id="1.20.1560.10:FF:000594">
    <property type="entry name" value="ABC transporter, putative"/>
    <property type="match status" value="1"/>
</dbReference>
<dbReference type="EMBL" id="ABJB010263099">
    <property type="status" value="NOT_ANNOTATED_CDS"/>
    <property type="molecule type" value="Genomic_DNA"/>
</dbReference>
<protein>
    <recommendedName>
        <fullName evidence="10">ABC transporter domain-containing protein</fullName>
    </recommendedName>
</protein>
<evidence type="ECO:0000256" key="9">
    <source>
        <dbReference type="SAM" id="Phobius"/>
    </source>
</evidence>
<evidence type="ECO:0000313" key="13">
    <source>
        <dbReference type="Proteomes" id="UP000001555"/>
    </source>
</evidence>
<evidence type="ECO:0000256" key="4">
    <source>
        <dbReference type="ARBA" id="ARBA00022741"/>
    </source>
</evidence>
<dbReference type="FunFam" id="3.40.50.300:FF:004452">
    <property type="entry name" value="ABC transporter, putative"/>
    <property type="match status" value="1"/>
</dbReference>
<dbReference type="InterPro" id="IPR003439">
    <property type="entry name" value="ABC_transporter-like_ATP-bd"/>
</dbReference>
<dbReference type="InterPro" id="IPR036640">
    <property type="entry name" value="ABC1_TM_sf"/>
</dbReference>
<dbReference type="FunFam" id="3.40.50.300:FF:004954">
    <property type="entry name" value="ABC transporter, putative"/>
    <property type="match status" value="1"/>
</dbReference>
<dbReference type="Proteomes" id="UP000001555">
    <property type="component" value="Unassembled WGS sequence"/>
</dbReference>
<accession>B7PY15</accession>
<keyword evidence="7 9" id="KW-0472">Membrane</keyword>
<evidence type="ECO:0000259" key="10">
    <source>
        <dbReference type="PROSITE" id="PS50893"/>
    </source>
</evidence>
<evidence type="ECO:0000256" key="3">
    <source>
        <dbReference type="ARBA" id="ARBA00022737"/>
    </source>
</evidence>
<feature type="transmembrane region" description="Helical" evidence="9">
    <location>
        <begin position="283"/>
        <end position="302"/>
    </location>
</feature>
<comment type="subcellular location">
    <subcellularLocation>
        <location evidence="1">Vacuole membrane</location>
        <topology evidence="1">Multi-pass membrane protein</topology>
    </subcellularLocation>
</comment>
<dbReference type="EMBL" id="ABJB010867518">
    <property type="status" value="NOT_ANNOTATED_CDS"/>
    <property type="molecule type" value="Genomic_DNA"/>
</dbReference>
<dbReference type="Gene3D" id="1.20.1560.10">
    <property type="entry name" value="ABC transporter type 1, transmembrane domain"/>
    <property type="match status" value="1"/>
</dbReference>
<dbReference type="PROSITE" id="PS50893">
    <property type="entry name" value="ABC_TRANSPORTER_2"/>
    <property type="match status" value="2"/>
</dbReference>
<reference evidence="12" key="2">
    <citation type="submission" date="2020-05" db="UniProtKB">
        <authorList>
            <consortium name="EnsemblMetazoa"/>
        </authorList>
    </citation>
    <scope>IDENTIFICATION</scope>
    <source>
        <strain evidence="12">wikel</strain>
    </source>
</reference>
<dbReference type="InParanoid" id="B7PY15"/>
<dbReference type="OrthoDB" id="10065830at2759"/>
<dbReference type="VEuPathDB" id="VectorBase:ISCW020353"/>
<dbReference type="PROSITE" id="PS00211">
    <property type="entry name" value="ABC_TRANSPORTER_1"/>
    <property type="match status" value="2"/>
</dbReference>
<feature type="domain" description="ABC transporter" evidence="10">
    <location>
        <begin position="1"/>
        <end position="174"/>
    </location>
</feature>
<dbReference type="CDD" id="cd03244">
    <property type="entry name" value="ABCC_MRP_domain2"/>
    <property type="match status" value="1"/>
</dbReference>
<proteinExistence type="predicted"/>
<feature type="domain" description="ABC transporter" evidence="10">
    <location>
        <begin position="323"/>
        <end position="559"/>
    </location>
</feature>
<evidence type="ECO:0000256" key="2">
    <source>
        <dbReference type="ARBA" id="ARBA00022692"/>
    </source>
</evidence>
<dbReference type="GO" id="GO:0005886">
    <property type="term" value="C:plasma membrane"/>
    <property type="evidence" value="ECO:0000318"/>
    <property type="project" value="GO_Central"/>
</dbReference>
<dbReference type="Pfam" id="PF00005">
    <property type="entry name" value="ABC_tran"/>
    <property type="match status" value="2"/>
</dbReference>
<evidence type="ECO:0000256" key="6">
    <source>
        <dbReference type="ARBA" id="ARBA00022989"/>
    </source>
</evidence>
<dbReference type="GO" id="GO:0016887">
    <property type="term" value="F:ATP hydrolysis activity"/>
    <property type="evidence" value="ECO:0007669"/>
    <property type="project" value="InterPro"/>
</dbReference>
<dbReference type="VEuPathDB" id="VectorBase:ISCI020353"/>
<dbReference type="InterPro" id="IPR003593">
    <property type="entry name" value="AAA+_ATPase"/>
</dbReference>
<dbReference type="VEuPathDB" id="VectorBase:ISCP_005157"/>
<dbReference type="Gene3D" id="3.40.50.300">
    <property type="entry name" value="P-loop containing nucleotide triphosphate hydrolases"/>
    <property type="match status" value="2"/>
</dbReference>
<dbReference type="SUPFAM" id="SSF90123">
    <property type="entry name" value="ABC transporter transmembrane region"/>
    <property type="match status" value="1"/>
</dbReference>
<feature type="transmembrane region" description="Helical" evidence="9">
    <location>
        <begin position="314"/>
        <end position="336"/>
    </location>
</feature>
<feature type="region of interest" description="Disordered" evidence="8">
    <location>
        <begin position="173"/>
        <end position="195"/>
    </location>
</feature>
<gene>
    <name evidence="11" type="ORF">IscW_ISCW020353</name>
</gene>
<sequence length="579" mass="63690">MHRLEGSVRISGKIAYVPQVACIYNMTVRDNILFGQKFDPDRYDSVLQACELLNDIYTFPAGDLTEVGEKGETLSGGQKQRISLARAVYSGRDIYLLDDPFSALDPKVAAKVFEKVLGHNGLLKKKTRVLVSNQGNLLKHMNILILMDKNTLTVYQSLEELLQDERAPKTLSIGTSGLVKRGPADSQTQKSLLEKNESNGRLTKLESQTSSKHLIIRASNSARFVEGAFMSRVLQHATETVDSLSSVRSYEMVERFCSHFCRLAEWGMLPYNAWMCCFRVSRALVSAVGFAIVLATFILAVVNTTNEASSVGLALSSSLSIPLIMTTLCFVLFACLQQIVAFERALEYTELPQEVGVVGRTGAGKSSLVLAVLRVLKSSRGSILIDGVDINAVPLRRLRNALTVIPQDPSLVRGSLRDNLDATGSHKDEELWQALREAHLADFVASQRNNLLLEVGDGGSNLSVGQRQLVCLARALLRKPKVLLLDEATSQMDGDTDRLIQTTLKKSFARCTILAIAHRINTVLDYDKILVMGDGRVLEYGPVDQLLTDEKSLFNEMAKKAGVLAKRGSFTGDSSFTKL</sequence>
<evidence type="ECO:0000313" key="11">
    <source>
        <dbReference type="EMBL" id="EEC11487.1"/>
    </source>
</evidence>
<evidence type="ECO:0000256" key="8">
    <source>
        <dbReference type="SAM" id="MobiDB-lite"/>
    </source>
</evidence>
<dbReference type="AlphaFoldDB" id="B7PY15"/>
<reference evidence="11 13" key="1">
    <citation type="submission" date="2008-03" db="EMBL/GenBank/DDBJ databases">
        <title>Annotation of Ixodes scapularis.</title>
        <authorList>
            <consortium name="Ixodes scapularis Genome Project Consortium"/>
            <person name="Caler E."/>
            <person name="Hannick L.I."/>
            <person name="Bidwell S."/>
            <person name="Joardar V."/>
            <person name="Thiagarajan M."/>
            <person name="Amedeo P."/>
            <person name="Galinsky K.J."/>
            <person name="Schobel S."/>
            <person name="Inman J."/>
            <person name="Hostetler J."/>
            <person name="Miller J."/>
            <person name="Hammond M."/>
            <person name="Megy K."/>
            <person name="Lawson D."/>
            <person name="Kodira C."/>
            <person name="Sutton G."/>
            <person name="Meyer J."/>
            <person name="Hill C.A."/>
            <person name="Birren B."/>
            <person name="Nene V."/>
            <person name="Collins F."/>
            <person name="Alarcon-Chaidez F."/>
            <person name="Wikel S."/>
            <person name="Strausberg R."/>
        </authorList>
    </citation>
    <scope>NUCLEOTIDE SEQUENCE [LARGE SCALE GENOMIC DNA]</scope>
    <source>
        <strain evidence="13">Wikel</strain>
        <strain evidence="11">Wikel colony</strain>
    </source>
</reference>
<name>B7PY15_IXOSC</name>
<dbReference type="InterPro" id="IPR050173">
    <property type="entry name" value="ABC_transporter_C-like"/>
</dbReference>
<dbReference type="EMBL" id="ABJB010097095">
    <property type="status" value="NOT_ANNOTATED_CDS"/>
    <property type="molecule type" value="Genomic_DNA"/>
</dbReference>
<dbReference type="STRING" id="6945.B7PY15"/>
<dbReference type="EMBL" id="ABJB010541456">
    <property type="status" value="NOT_ANNOTATED_CDS"/>
    <property type="molecule type" value="Genomic_DNA"/>
</dbReference>
<dbReference type="GO" id="GO:0005524">
    <property type="term" value="F:ATP binding"/>
    <property type="evidence" value="ECO:0007669"/>
    <property type="project" value="UniProtKB-KW"/>
</dbReference>
<dbReference type="EMBL" id="ABJB010610082">
    <property type="status" value="NOT_ANNOTATED_CDS"/>
    <property type="molecule type" value="Genomic_DNA"/>
</dbReference>
<dbReference type="PANTHER" id="PTHR24223:SF443">
    <property type="entry name" value="MULTIDRUG-RESISTANCE LIKE PROTEIN 1, ISOFORM I"/>
    <property type="match status" value="1"/>
</dbReference>
<dbReference type="SMART" id="SM00382">
    <property type="entry name" value="AAA"/>
    <property type="match status" value="1"/>
</dbReference>
<dbReference type="GO" id="GO:0055085">
    <property type="term" value="P:transmembrane transport"/>
    <property type="evidence" value="ECO:0000318"/>
    <property type="project" value="GO_Central"/>
</dbReference>
<keyword evidence="6 9" id="KW-1133">Transmembrane helix</keyword>
<dbReference type="PaxDb" id="6945-B7PY15"/>
<evidence type="ECO:0000256" key="1">
    <source>
        <dbReference type="ARBA" id="ARBA00004128"/>
    </source>
</evidence>
<dbReference type="HOGENOM" id="CLU_000604_27_9_1"/>
<dbReference type="EnsemblMetazoa" id="ISCW020353-RA">
    <property type="protein sequence ID" value="ISCW020353-PA"/>
    <property type="gene ID" value="ISCW020353"/>
</dbReference>
<keyword evidence="4" id="KW-0547">Nucleotide-binding</keyword>
<dbReference type="VEuPathDB" id="VectorBase:ISCP_002352"/>
<dbReference type="GO" id="GO:0005774">
    <property type="term" value="C:vacuolar membrane"/>
    <property type="evidence" value="ECO:0007669"/>
    <property type="project" value="UniProtKB-SubCell"/>
</dbReference>
<keyword evidence="13" id="KW-1185">Reference proteome</keyword>
<dbReference type="EMBL" id="DS817338">
    <property type="protein sequence ID" value="EEC11487.1"/>
    <property type="molecule type" value="Genomic_DNA"/>
</dbReference>
<evidence type="ECO:0000256" key="5">
    <source>
        <dbReference type="ARBA" id="ARBA00022840"/>
    </source>
</evidence>
<keyword evidence="5" id="KW-0067">ATP-binding</keyword>
<keyword evidence="3" id="KW-0677">Repeat</keyword>
<keyword evidence="2 9" id="KW-0812">Transmembrane</keyword>
<evidence type="ECO:0000256" key="7">
    <source>
        <dbReference type="ARBA" id="ARBA00023136"/>
    </source>
</evidence>
<dbReference type="SUPFAM" id="SSF52540">
    <property type="entry name" value="P-loop containing nucleoside triphosphate hydrolases"/>
    <property type="match status" value="2"/>
</dbReference>
<dbReference type="GO" id="GO:0140359">
    <property type="term" value="F:ABC-type transporter activity"/>
    <property type="evidence" value="ECO:0000318"/>
    <property type="project" value="GO_Central"/>
</dbReference>
<dbReference type="InterPro" id="IPR027417">
    <property type="entry name" value="P-loop_NTPase"/>
</dbReference>
<organism>
    <name type="scientific">Ixodes scapularis</name>
    <name type="common">Black-legged tick</name>
    <name type="synonym">Deer tick</name>
    <dbReference type="NCBI Taxonomy" id="6945"/>
    <lineage>
        <taxon>Eukaryota</taxon>
        <taxon>Metazoa</taxon>
        <taxon>Ecdysozoa</taxon>
        <taxon>Arthropoda</taxon>
        <taxon>Chelicerata</taxon>
        <taxon>Arachnida</taxon>
        <taxon>Acari</taxon>
        <taxon>Parasitiformes</taxon>
        <taxon>Ixodida</taxon>
        <taxon>Ixodoidea</taxon>
        <taxon>Ixodidae</taxon>
        <taxon>Ixodinae</taxon>
        <taxon>Ixodes</taxon>
    </lineage>
</organism>
<dbReference type="InterPro" id="IPR017871">
    <property type="entry name" value="ABC_transporter-like_CS"/>
</dbReference>
<evidence type="ECO:0000313" key="12">
    <source>
        <dbReference type="EnsemblMetazoa" id="ISCW020353-PA"/>
    </source>
</evidence>
<dbReference type="EMBL" id="ABJB011024374">
    <property type="status" value="NOT_ANNOTATED_CDS"/>
    <property type="molecule type" value="Genomic_DNA"/>
</dbReference>
<dbReference type="PANTHER" id="PTHR24223">
    <property type="entry name" value="ATP-BINDING CASSETTE SUB-FAMILY C"/>
    <property type="match status" value="1"/>
</dbReference>